<dbReference type="Pfam" id="PF12896">
    <property type="entry name" value="ANAPC4"/>
    <property type="match status" value="1"/>
</dbReference>
<feature type="non-terminal residue" evidence="9">
    <location>
        <position position="319"/>
    </location>
</feature>
<organism evidence="8 9">
    <name type="scientific">Priapulus caudatus</name>
    <name type="common">Priapulid worm</name>
    <dbReference type="NCBI Taxonomy" id="37621"/>
    <lineage>
        <taxon>Eukaryota</taxon>
        <taxon>Metazoa</taxon>
        <taxon>Ecdysozoa</taxon>
        <taxon>Scalidophora</taxon>
        <taxon>Priapulida</taxon>
        <taxon>Priapulimorpha</taxon>
        <taxon>Priapulimorphida</taxon>
        <taxon>Priapulidae</taxon>
        <taxon>Priapulus</taxon>
    </lineage>
</organism>
<dbReference type="InterPro" id="IPR024790">
    <property type="entry name" value="APC4_long_dom"/>
</dbReference>
<evidence type="ECO:0000256" key="2">
    <source>
        <dbReference type="ARBA" id="ARBA00022618"/>
    </source>
</evidence>
<dbReference type="Proteomes" id="UP000695022">
    <property type="component" value="Unplaced"/>
</dbReference>
<keyword evidence="4" id="KW-0833">Ubl conjugation pathway</keyword>
<evidence type="ECO:0000313" key="9">
    <source>
        <dbReference type="RefSeq" id="XP_014664104.1"/>
    </source>
</evidence>
<reference evidence="9" key="1">
    <citation type="submission" date="2025-08" db="UniProtKB">
        <authorList>
            <consortium name="RefSeq"/>
        </authorList>
    </citation>
    <scope>IDENTIFICATION</scope>
</reference>
<dbReference type="GeneID" id="106806617"/>
<evidence type="ECO:0000256" key="4">
    <source>
        <dbReference type="ARBA" id="ARBA00022786"/>
    </source>
</evidence>
<feature type="domain" description="Anaphase-promoting complex subunit 4 long" evidence="7">
    <location>
        <begin position="20"/>
        <end position="218"/>
    </location>
</feature>
<keyword evidence="2" id="KW-0132">Cell division</keyword>
<evidence type="ECO:0000256" key="6">
    <source>
        <dbReference type="SAM" id="MobiDB-lite"/>
    </source>
</evidence>
<evidence type="ECO:0000256" key="5">
    <source>
        <dbReference type="ARBA" id="ARBA00023306"/>
    </source>
</evidence>
<sequence length="319" mass="36428">MLSILLECAEPNMKELYFYSFNMDLLCKRHMEIQILASKFGQISSLMAYLDATITAMTEAWEDILLEMDLKLAKFAEEKAKLDSGSVSDDFLQLLMFGTCSAELQQFLLYELTEKGLKKLGHSLETSYSNVQKLVLKHLQSVTQALAYHLGDVMGMAQWKDKFGALGLTPENLQVVSRSVGSFMLKATELQQVIDNSMKNFKAFFRWLYVVILRLSDETPMAEINKVTQQDLAFVAEFLKESFTEEQSVPPQVKTEVSSDQAKPSFHLERVGQYLKDEPLHFPPDTSTNPWEQVLSENANLRDHKSHFPHDTKKSLIQH</sequence>
<dbReference type="PANTHER" id="PTHR13260:SF0">
    <property type="entry name" value="ANAPHASE-PROMOTING COMPLEX SUBUNIT 4"/>
    <property type="match status" value="1"/>
</dbReference>
<keyword evidence="3" id="KW-0498">Mitosis</keyword>
<proteinExistence type="predicted"/>
<keyword evidence="8" id="KW-1185">Reference proteome</keyword>
<accession>A0ABM1DVY3</accession>
<evidence type="ECO:0000313" key="8">
    <source>
        <dbReference type="Proteomes" id="UP000695022"/>
    </source>
</evidence>
<evidence type="ECO:0000256" key="3">
    <source>
        <dbReference type="ARBA" id="ARBA00022776"/>
    </source>
</evidence>
<dbReference type="PANTHER" id="PTHR13260">
    <property type="entry name" value="ANAPHASE PROMOTING COMPLEX SUBUNIT 4 APC4"/>
    <property type="match status" value="1"/>
</dbReference>
<gene>
    <name evidence="9" type="primary">LOC106806617</name>
</gene>
<keyword evidence="5" id="KW-0131">Cell cycle</keyword>
<evidence type="ECO:0000256" key="1">
    <source>
        <dbReference type="ARBA" id="ARBA00016067"/>
    </source>
</evidence>
<dbReference type="RefSeq" id="XP_014664104.1">
    <property type="nucleotide sequence ID" value="XM_014808618.1"/>
</dbReference>
<protein>
    <recommendedName>
        <fullName evidence="1">Anaphase-promoting complex subunit 4</fullName>
    </recommendedName>
</protein>
<evidence type="ECO:0000259" key="7">
    <source>
        <dbReference type="Pfam" id="PF12896"/>
    </source>
</evidence>
<dbReference type="InterPro" id="IPR024789">
    <property type="entry name" value="APC4"/>
</dbReference>
<name>A0ABM1DVY3_PRICU</name>
<feature type="region of interest" description="Disordered" evidence="6">
    <location>
        <begin position="300"/>
        <end position="319"/>
    </location>
</feature>